<protein>
    <submittedName>
        <fullName evidence="1">Uncharacterized protein</fullName>
    </submittedName>
</protein>
<accession>A0A6J5KZX9</accession>
<organism evidence="1">
    <name type="scientific">uncultured Caudovirales phage</name>
    <dbReference type="NCBI Taxonomy" id="2100421"/>
    <lineage>
        <taxon>Viruses</taxon>
        <taxon>Duplodnaviria</taxon>
        <taxon>Heunggongvirae</taxon>
        <taxon>Uroviricota</taxon>
        <taxon>Caudoviricetes</taxon>
        <taxon>Peduoviridae</taxon>
        <taxon>Maltschvirus</taxon>
        <taxon>Maltschvirus maltsch</taxon>
    </lineage>
</organism>
<proteinExistence type="predicted"/>
<name>A0A6J5KZX9_9CAUD</name>
<gene>
    <name evidence="1" type="ORF">UFOVP80_25</name>
</gene>
<evidence type="ECO:0000313" key="1">
    <source>
        <dbReference type="EMBL" id="CAB4126526.1"/>
    </source>
</evidence>
<reference evidence="1" key="1">
    <citation type="submission" date="2020-04" db="EMBL/GenBank/DDBJ databases">
        <authorList>
            <person name="Chiriac C."/>
            <person name="Salcher M."/>
            <person name="Ghai R."/>
            <person name="Kavagutti S V."/>
        </authorList>
    </citation>
    <scope>NUCLEOTIDE SEQUENCE</scope>
</reference>
<sequence>MSITTTSNLPAPILQSLAPGMLSVPTPNFNYILPAEKYSMPRNGGTTMRFLRPVPLQPPVVQLGNSGIEPPSQVATREIIDAAMAFYGTSVILNEQVVIQDQDPVLSWVTERLGVAMRQAEDIILRDFLLSTSSVYNAKGGVDGDNPTELTVRDLSNVAASLDTQNAFKFLSGKQGEDRFATSPIRSAYFLLCNTLLQPTFDAMDKFTSSWNYPNQNDTIYSEYGAVLNFRIFTSSEAAIQTAASMNGNDVYNNMAVARESYAHIDQDGYSAQLIYRPPIFSGPLALNGTLGLKFAQTQAFLQETWLRNVRCTQIT</sequence>
<dbReference type="EMBL" id="LR796205">
    <property type="protein sequence ID" value="CAB4126526.1"/>
    <property type="molecule type" value="Genomic_DNA"/>
</dbReference>
<dbReference type="NCBIfam" id="TIGR04387">
    <property type="entry name" value="capsid_maj_N4"/>
    <property type="match status" value="1"/>
</dbReference>